<dbReference type="NCBIfam" id="NF041359">
    <property type="entry name" value="GntG_guanitoxin"/>
    <property type="match status" value="1"/>
</dbReference>
<dbReference type="InterPro" id="IPR015421">
    <property type="entry name" value="PyrdxlP-dep_Trfase_major"/>
</dbReference>
<dbReference type="PIRSF" id="PIRSF017617">
    <property type="entry name" value="Thr_aldolase"/>
    <property type="match status" value="1"/>
</dbReference>
<dbReference type="GO" id="GO:0006567">
    <property type="term" value="P:L-threonine catabolic process"/>
    <property type="evidence" value="ECO:0007669"/>
    <property type="project" value="TreeGrafter"/>
</dbReference>
<dbReference type="Proteomes" id="UP000054007">
    <property type="component" value="Unassembled WGS sequence"/>
</dbReference>
<dbReference type="EMBL" id="KN880480">
    <property type="protein sequence ID" value="KIY69640.1"/>
    <property type="molecule type" value="Genomic_DNA"/>
</dbReference>
<dbReference type="Gene3D" id="3.40.640.10">
    <property type="entry name" value="Type I PLP-dependent aspartate aminotransferase-like (Major domain)"/>
    <property type="match status" value="1"/>
</dbReference>
<dbReference type="GO" id="GO:0006545">
    <property type="term" value="P:glycine biosynthetic process"/>
    <property type="evidence" value="ECO:0007669"/>
    <property type="project" value="TreeGrafter"/>
</dbReference>
<evidence type="ECO:0000313" key="7">
    <source>
        <dbReference type="EMBL" id="KIY69640.1"/>
    </source>
</evidence>
<organism evidence="7 8">
    <name type="scientific">Cylindrobasidium torrendii FP15055 ss-10</name>
    <dbReference type="NCBI Taxonomy" id="1314674"/>
    <lineage>
        <taxon>Eukaryota</taxon>
        <taxon>Fungi</taxon>
        <taxon>Dikarya</taxon>
        <taxon>Basidiomycota</taxon>
        <taxon>Agaricomycotina</taxon>
        <taxon>Agaricomycetes</taxon>
        <taxon>Agaricomycetidae</taxon>
        <taxon>Agaricales</taxon>
        <taxon>Marasmiineae</taxon>
        <taxon>Physalacriaceae</taxon>
        <taxon>Cylindrobasidium</taxon>
    </lineage>
</organism>
<dbReference type="Gene3D" id="3.90.1150.10">
    <property type="entry name" value="Aspartate Aminotransferase, domain 1"/>
    <property type="match status" value="1"/>
</dbReference>
<dbReference type="PANTHER" id="PTHR48097:SF9">
    <property type="entry name" value="L-THREONINE ALDOLASE"/>
    <property type="match status" value="1"/>
</dbReference>
<keyword evidence="8" id="KW-1185">Reference proteome</keyword>
<evidence type="ECO:0000259" key="6">
    <source>
        <dbReference type="Pfam" id="PF01212"/>
    </source>
</evidence>
<accession>A0A0D7BHH6</accession>
<reference evidence="7 8" key="1">
    <citation type="journal article" date="2015" name="Fungal Genet. Biol.">
        <title>Evolution of novel wood decay mechanisms in Agaricales revealed by the genome sequences of Fistulina hepatica and Cylindrobasidium torrendii.</title>
        <authorList>
            <person name="Floudas D."/>
            <person name="Held B.W."/>
            <person name="Riley R."/>
            <person name="Nagy L.G."/>
            <person name="Koehler G."/>
            <person name="Ransdell A.S."/>
            <person name="Younus H."/>
            <person name="Chow J."/>
            <person name="Chiniquy J."/>
            <person name="Lipzen A."/>
            <person name="Tritt A."/>
            <person name="Sun H."/>
            <person name="Haridas S."/>
            <person name="LaButti K."/>
            <person name="Ohm R.A."/>
            <person name="Kues U."/>
            <person name="Blanchette R.A."/>
            <person name="Grigoriev I.V."/>
            <person name="Minto R.E."/>
            <person name="Hibbett D.S."/>
        </authorList>
    </citation>
    <scope>NUCLEOTIDE SEQUENCE [LARGE SCALE GENOMIC DNA]</scope>
    <source>
        <strain evidence="7 8">FP15055 ss-10</strain>
    </source>
</reference>
<dbReference type="InterPro" id="IPR023603">
    <property type="entry name" value="Low_specificity_L-TA-like"/>
</dbReference>
<dbReference type="AlphaFoldDB" id="A0A0D7BHH6"/>
<dbReference type="GO" id="GO:0008732">
    <property type="term" value="F:L-allo-threonine aldolase activity"/>
    <property type="evidence" value="ECO:0007669"/>
    <property type="project" value="TreeGrafter"/>
</dbReference>
<dbReference type="GO" id="GO:0005829">
    <property type="term" value="C:cytosol"/>
    <property type="evidence" value="ECO:0007669"/>
    <property type="project" value="TreeGrafter"/>
</dbReference>
<sequence length="407" mass="44179">MSAYTTANVSPSAIDAARQRVAAQLKIELVTPSHVEDNEKKRKEVSRSFLSDTITVPTKEMYEYAVNSTLGDDVYHEPSTLALEAHVARITGKEAALFMSSGTQSNQIGLRTHLRQPPYSVLCDFRSHVYRHEAGGISFHSSAAVTPVQPTNGHHITLEDVKANLIENDGDLHAAPTAVVSLENTLDGGIFPQSEIIAISEYAHSHNVAMHLDGARIWHVAAETGTSLRELCDPFDTVSLCLSKGLGAPVGSVLVGPKEFIRKARHFRKLFGGAMRQTGLISASAAYALTHNFAQLPRVHALARRLQAGLEYAGVDILKPAETCMVFFEPKSIGSTVAEISRRAAELPEPLGVYSGRLVVHLQTTEAAVDDLVRLVHKIATEKRAEGFVKPSKQVKGATAFKYTSKL</sequence>
<dbReference type="STRING" id="1314674.A0A0D7BHH6"/>
<feature type="modified residue" description="N6-(pyridoxal phosphate)lysine" evidence="5">
    <location>
        <position position="244"/>
    </location>
</feature>
<dbReference type="InterPro" id="IPR015422">
    <property type="entry name" value="PyrdxlP-dep_Trfase_small"/>
</dbReference>
<keyword evidence="4" id="KW-0456">Lyase</keyword>
<feature type="domain" description="Aromatic amino acid beta-eliminating lyase/threonine aldolase" evidence="6">
    <location>
        <begin position="49"/>
        <end position="328"/>
    </location>
</feature>
<comment type="similarity">
    <text evidence="2">Belongs to the threonine aldolase family.</text>
</comment>
<dbReference type="FunFam" id="3.40.640.10:FF:000030">
    <property type="entry name" value="Low-specificity L-threonine aldolase"/>
    <property type="match status" value="1"/>
</dbReference>
<evidence type="ECO:0000256" key="3">
    <source>
        <dbReference type="ARBA" id="ARBA00022898"/>
    </source>
</evidence>
<evidence type="ECO:0000256" key="5">
    <source>
        <dbReference type="PIRSR" id="PIRSR017617-1"/>
    </source>
</evidence>
<evidence type="ECO:0000256" key="1">
    <source>
        <dbReference type="ARBA" id="ARBA00001933"/>
    </source>
</evidence>
<dbReference type="InterPro" id="IPR015424">
    <property type="entry name" value="PyrdxlP-dep_Trfase"/>
</dbReference>
<dbReference type="SUPFAM" id="SSF53383">
    <property type="entry name" value="PLP-dependent transferases"/>
    <property type="match status" value="1"/>
</dbReference>
<protein>
    <recommendedName>
        <fullName evidence="6">Aromatic amino acid beta-eliminating lyase/threonine aldolase domain-containing protein</fullName>
    </recommendedName>
</protein>
<dbReference type="OrthoDB" id="10261951at2759"/>
<evidence type="ECO:0000256" key="4">
    <source>
        <dbReference type="ARBA" id="ARBA00023239"/>
    </source>
</evidence>
<dbReference type="Pfam" id="PF01212">
    <property type="entry name" value="Beta_elim_lyase"/>
    <property type="match status" value="1"/>
</dbReference>
<gene>
    <name evidence="7" type="ORF">CYLTODRAFT_420460</name>
</gene>
<keyword evidence="3" id="KW-0663">Pyridoxal phosphate</keyword>
<proteinExistence type="inferred from homology"/>
<dbReference type="PANTHER" id="PTHR48097">
    <property type="entry name" value="L-THREONINE ALDOLASE-RELATED"/>
    <property type="match status" value="1"/>
</dbReference>
<evidence type="ECO:0000256" key="2">
    <source>
        <dbReference type="ARBA" id="ARBA00006966"/>
    </source>
</evidence>
<comment type="cofactor">
    <cofactor evidence="1">
        <name>pyridoxal 5'-phosphate</name>
        <dbReference type="ChEBI" id="CHEBI:597326"/>
    </cofactor>
</comment>
<name>A0A0D7BHH6_9AGAR</name>
<dbReference type="InterPro" id="IPR001597">
    <property type="entry name" value="ArAA_b-elim_lyase/Thr_aldolase"/>
</dbReference>
<evidence type="ECO:0000313" key="8">
    <source>
        <dbReference type="Proteomes" id="UP000054007"/>
    </source>
</evidence>